<feature type="region of interest" description="Disordered" evidence="1">
    <location>
        <begin position="1"/>
        <end position="42"/>
    </location>
</feature>
<dbReference type="EMBL" id="AP018219">
    <property type="protein sequence ID" value="BAY73252.1"/>
    <property type="molecule type" value="Genomic_DNA"/>
</dbReference>
<evidence type="ECO:0000256" key="1">
    <source>
        <dbReference type="SAM" id="MobiDB-lite"/>
    </source>
</evidence>
<gene>
    <name evidence="2" type="ORF">NIES23_60800</name>
</gene>
<proteinExistence type="predicted"/>
<evidence type="ECO:0000313" key="2">
    <source>
        <dbReference type="EMBL" id="BAY73252.1"/>
    </source>
</evidence>
<evidence type="ECO:0000313" key="3">
    <source>
        <dbReference type="Proteomes" id="UP000217507"/>
    </source>
</evidence>
<dbReference type="AlphaFoldDB" id="A0A1Z4KWI4"/>
<geneLocation type="plasmid" evidence="2">
    <name>plasmid3</name>
</geneLocation>
<dbReference type="Proteomes" id="UP000217507">
    <property type="component" value="Plasmid Plasmid3 dna"/>
</dbReference>
<accession>A0A1Z4KWI4</accession>
<keyword evidence="2" id="KW-0614">Plasmid</keyword>
<organism evidence="2 3">
    <name type="scientific">Trichormus variabilis NIES-23</name>
    <dbReference type="NCBI Taxonomy" id="1973479"/>
    <lineage>
        <taxon>Bacteria</taxon>
        <taxon>Bacillati</taxon>
        <taxon>Cyanobacteriota</taxon>
        <taxon>Cyanophyceae</taxon>
        <taxon>Nostocales</taxon>
        <taxon>Nostocaceae</taxon>
        <taxon>Trichormus</taxon>
    </lineage>
</organism>
<reference evidence="2 3" key="1">
    <citation type="submission" date="2017-06" db="EMBL/GenBank/DDBJ databases">
        <title>Genome sequencing of cyanobaciteial culture collection at National Institute for Environmental Studies (NIES).</title>
        <authorList>
            <person name="Hirose Y."/>
            <person name="Shimura Y."/>
            <person name="Fujisawa T."/>
            <person name="Nakamura Y."/>
            <person name="Kawachi M."/>
        </authorList>
    </citation>
    <scope>NUCLEOTIDE SEQUENCE [LARGE SCALE GENOMIC DNA]</scope>
    <source>
        <strain evidence="2 3">NIES-23</strain>
        <plasmid evidence="3">Plasmid Plasmid3 dna</plasmid>
    </source>
</reference>
<protein>
    <submittedName>
        <fullName evidence="2">Uncharacterized protein</fullName>
    </submittedName>
</protein>
<sequence length="99" mass="11189">MSMKLIAAGTSSRKPETCKAQATGDDSDDPPSLKTGNEGENSSNLKRLLLLSSDRFLNRNTWLHRGQILSTALCCWLLKFCYKRSPESGRHLNYYYCLN</sequence>
<name>A0A1Z4KWI4_ANAVA</name>